<evidence type="ECO:0008006" key="3">
    <source>
        <dbReference type="Google" id="ProtNLM"/>
    </source>
</evidence>
<keyword evidence="2" id="KW-1185">Reference proteome</keyword>
<dbReference type="Proteomes" id="UP001596303">
    <property type="component" value="Unassembled WGS sequence"/>
</dbReference>
<organism evidence="1 2">
    <name type="scientific">Ponticaulis profundi</name>
    <dbReference type="NCBI Taxonomy" id="2665222"/>
    <lineage>
        <taxon>Bacteria</taxon>
        <taxon>Pseudomonadati</taxon>
        <taxon>Pseudomonadota</taxon>
        <taxon>Alphaproteobacteria</taxon>
        <taxon>Hyphomonadales</taxon>
        <taxon>Hyphomonadaceae</taxon>
        <taxon>Ponticaulis</taxon>
    </lineage>
</organism>
<name>A0ABW1S857_9PROT</name>
<comment type="caution">
    <text evidence="1">The sequence shown here is derived from an EMBL/GenBank/DDBJ whole genome shotgun (WGS) entry which is preliminary data.</text>
</comment>
<protein>
    <recommendedName>
        <fullName evidence="3">DUF5678 domain-containing protein</fullName>
    </recommendedName>
</protein>
<proteinExistence type="predicted"/>
<dbReference type="RefSeq" id="WP_377377074.1">
    <property type="nucleotide sequence ID" value="NZ_JBHSSW010000005.1"/>
</dbReference>
<evidence type="ECO:0000313" key="2">
    <source>
        <dbReference type="Proteomes" id="UP001596303"/>
    </source>
</evidence>
<evidence type="ECO:0000313" key="1">
    <source>
        <dbReference type="EMBL" id="MFC6197745.1"/>
    </source>
</evidence>
<accession>A0ABW1S857</accession>
<sequence length="93" mass="10483">MLAQQKDDRDVMLEDKTDCPESLIGFEKSARFAAERATELAEKFPDEWVGIYDGTIYHNGDLDTLFGELEASDIPISQVDVRFVPKDVPAPTY</sequence>
<dbReference type="EMBL" id="JBHSSW010000005">
    <property type="protein sequence ID" value="MFC6197745.1"/>
    <property type="molecule type" value="Genomic_DNA"/>
</dbReference>
<gene>
    <name evidence="1" type="ORF">ACFQDM_06625</name>
</gene>
<reference evidence="2" key="1">
    <citation type="journal article" date="2019" name="Int. J. Syst. Evol. Microbiol.">
        <title>The Global Catalogue of Microorganisms (GCM) 10K type strain sequencing project: providing services to taxonomists for standard genome sequencing and annotation.</title>
        <authorList>
            <consortium name="The Broad Institute Genomics Platform"/>
            <consortium name="The Broad Institute Genome Sequencing Center for Infectious Disease"/>
            <person name="Wu L."/>
            <person name="Ma J."/>
        </authorList>
    </citation>
    <scope>NUCLEOTIDE SEQUENCE [LARGE SCALE GENOMIC DNA]</scope>
    <source>
        <strain evidence="2">CGMCC-1.15741</strain>
    </source>
</reference>